<keyword evidence="2" id="KW-0805">Transcription regulation</keyword>
<dbReference type="GO" id="GO:0006351">
    <property type="term" value="P:DNA-templated transcription"/>
    <property type="evidence" value="ECO:0007669"/>
    <property type="project" value="TreeGrafter"/>
</dbReference>
<gene>
    <name evidence="6" type="ORF">E6O51_19740</name>
</gene>
<dbReference type="PRINTS" id="PR00039">
    <property type="entry name" value="HTHLYSR"/>
</dbReference>
<dbReference type="Pfam" id="PF00126">
    <property type="entry name" value="HTH_1"/>
    <property type="match status" value="1"/>
</dbReference>
<dbReference type="InterPro" id="IPR036390">
    <property type="entry name" value="WH_DNA-bd_sf"/>
</dbReference>
<dbReference type="FunFam" id="1.10.10.10:FF:000001">
    <property type="entry name" value="LysR family transcriptional regulator"/>
    <property type="match status" value="1"/>
</dbReference>
<dbReference type="EMBL" id="SSOD01000021">
    <property type="protein sequence ID" value="THF56227.1"/>
    <property type="molecule type" value="Genomic_DNA"/>
</dbReference>
<dbReference type="SUPFAM" id="SSF53850">
    <property type="entry name" value="Periplasmic binding protein-like II"/>
    <property type="match status" value="1"/>
</dbReference>
<evidence type="ECO:0000256" key="4">
    <source>
        <dbReference type="ARBA" id="ARBA00023163"/>
    </source>
</evidence>
<name>A0A4S4AB89_9RHOO</name>
<organism evidence="6 7">
    <name type="scientific">Pseudothauera rhizosphaerae</name>
    <dbReference type="NCBI Taxonomy" id="2565932"/>
    <lineage>
        <taxon>Bacteria</taxon>
        <taxon>Pseudomonadati</taxon>
        <taxon>Pseudomonadota</taxon>
        <taxon>Betaproteobacteria</taxon>
        <taxon>Rhodocyclales</taxon>
        <taxon>Zoogloeaceae</taxon>
        <taxon>Pseudothauera</taxon>
    </lineage>
</organism>
<comment type="similarity">
    <text evidence="1">Belongs to the LysR transcriptional regulatory family.</text>
</comment>
<reference evidence="6 7" key="1">
    <citation type="submission" date="2019-04" db="EMBL/GenBank/DDBJ databases">
        <title>Azoarcus rhizosphaerae sp. nov. isolated from rhizosphere of Ficus religiosa.</title>
        <authorList>
            <person name="Lin S.-Y."/>
            <person name="Hameed A."/>
            <person name="Hsu Y.-H."/>
            <person name="Young C.-C."/>
        </authorList>
    </citation>
    <scope>NUCLEOTIDE SEQUENCE [LARGE SCALE GENOMIC DNA]</scope>
    <source>
        <strain evidence="6 7">CC-YHH848</strain>
    </source>
</reference>
<dbReference type="GO" id="GO:0043565">
    <property type="term" value="F:sequence-specific DNA binding"/>
    <property type="evidence" value="ECO:0007669"/>
    <property type="project" value="TreeGrafter"/>
</dbReference>
<dbReference type="Gene3D" id="3.40.190.290">
    <property type="match status" value="1"/>
</dbReference>
<dbReference type="Gene3D" id="1.10.10.10">
    <property type="entry name" value="Winged helix-like DNA-binding domain superfamily/Winged helix DNA-binding domain"/>
    <property type="match status" value="1"/>
</dbReference>
<dbReference type="InterPro" id="IPR000847">
    <property type="entry name" value="LysR_HTH_N"/>
</dbReference>
<dbReference type="PANTHER" id="PTHR30537:SF5">
    <property type="entry name" value="HTH-TYPE TRANSCRIPTIONAL ACTIVATOR TTDR-RELATED"/>
    <property type="match status" value="1"/>
</dbReference>
<dbReference type="InterPro" id="IPR058163">
    <property type="entry name" value="LysR-type_TF_proteobact-type"/>
</dbReference>
<dbReference type="CDD" id="cd08422">
    <property type="entry name" value="PBP2_CrgA_like"/>
    <property type="match status" value="1"/>
</dbReference>
<feature type="domain" description="HTH lysR-type" evidence="5">
    <location>
        <begin position="9"/>
        <end position="66"/>
    </location>
</feature>
<dbReference type="AlphaFoldDB" id="A0A4S4AB89"/>
<accession>A0A4S4AB89</accession>
<sequence length="314" mass="34703">MNNTGNLHLLLPDMAIFARVAERQSFSAAAHDLGMTPSAVSRRISHLEQAMGVRLLERTTRKLRLSDAGVSVLAHCRAMMEGARAAIEGASAYRQSPQGLVRMSVPRAFGRRVIHPLVGPFLAAYPEVSVQLVVTDRSVDPFDDAVDLIVRITDTPPDGLAARPLMKVRQVLCATPTYLAERGTPLGPEDLAAHDCLYLGERTLDNQWKFRRGGKTKVVTVRGRYVTNHSEMRLEGVLNHLGIGCLPHFVAAEAIEKGRIVPLLPEWEFEAAYKGTAYLLYPPNRYLAPKFRVFIDWLATHANEAAPLRGSPPR</sequence>
<dbReference type="SUPFAM" id="SSF46785">
    <property type="entry name" value="Winged helix' DNA-binding domain"/>
    <property type="match status" value="1"/>
</dbReference>
<dbReference type="PROSITE" id="PS50931">
    <property type="entry name" value="HTH_LYSR"/>
    <property type="match status" value="1"/>
</dbReference>
<evidence type="ECO:0000256" key="1">
    <source>
        <dbReference type="ARBA" id="ARBA00009437"/>
    </source>
</evidence>
<evidence type="ECO:0000256" key="3">
    <source>
        <dbReference type="ARBA" id="ARBA00023125"/>
    </source>
</evidence>
<keyword evidence="7" id="KW-1185">Reference proteome</keyword>
<evidence type="ECO:0000259" key="5">
    <source>
        <dbReference type="PROSITE" id="PS50931"/>
    </source>
</evidence>
<comment type="caution">
    <text evidence="6">The sequence shown here is derived from an EMBL/GenBank/DDBJ whole genome shotgun (WGS) entry which is preliminary data.</text>
</comment>
<evidence type="ECO:0000313" key="6">
    <source>
        <dbReference type="EMBL" id="THF56227.1"/>
    </source>
</evidence>
<keyword evidence="3" id="KW-0238">DNA-binding</keyword>
<proteinExistence type="inferred from homology"/>
<dbReference type="InterPro" id="IPR005119">
    <property type="entry name" value="LysR_subst-bd"/>
</dbReference>
<dbReference type="Pfam" id="PF03466">
    <property type="entry name" value="LysR_substrate"/>
    <property type="match status" value="1"/>
</dbReference>
<dbReference type="PANTHER" id="PTHR30537">
    <property type="entry name" value="HTH-TYPE TRANSCRIPTIONAL REGULATOR"/>
    <property type="match status" value="1"/>
</dbReference>
<dbReference type="GO" id="GO:0003700">
    <property type="term" value="F:DNA-binding transcription factor activity"/>
    <property type="evidence" value="ECO:0007669"/>
    <property type="project" value="InterPro"/>
</dbReference>
<evidence type="ECO:0000313" key="7">
    <source>
        <dbReference type="Proteomes" id="UP000307956"/>
    </source>
</evidence>
<dbReference type="OrthoDB" id="8928056at2"/>
<protein>
    <submittedName>
        <fullName evidence="6">LysR family transcriptional regulator</fullName>
    </submittedName>
</protein>
<dbReference type="InterPro" id="IPR036388">
    <property type="entry name" value="WH-like_DNA-bd_sf"/>
</dbReference>
<dbReference type="Proteomes" id="UP000307956">
    <property type="component" value="Unassembled WGS sequence"/>
</dbReference>
<keyword evidence="4" id="KW-0804">Transcription</keyword>
<evidence type="ECO:0000256" key="2">
    <source>
        <dbReference type="ARBA" id="ARBA00023015"/>
    </source>
</evidence>